<dbReference type="InterPro" id="IPR016024">
    <property type="entry name" value="ARM-type_fold"/>
</dbReference>
<feature type="repeat" description="ARM" evidence="1">
    <location>
        <begin position="177"/>
        <end position="204"/>
    </location>
</feature>
<dbReference type="InterPro" id="IPR011989">
    <property type="entry name" value="ARM-like"/>
</dbReference>
<dbReference type="Proteomes" id="UP001178507">
    <property type="component" value="Unassembled WGS sequence"/>
</dbReference>
<evidence type="ECO:0000313" key="2">
    <source>
        <dbReference type="EMBL" id="CAJ1377402.1"/>
    </source>
</evidence>
<dbReference type="AlphaFoldDB" id="A0AA36MSD8"/>
<dbReference type="EMBL" id="CAUJNA010000459">
    <property type="protein sequence ID" value="CAJ1377402.1"/>
    <property type="molecule type" value="Genomic_DNA"/>
</dbReference>
<gene>
    <name evidence="2" type="ORF">EVOR1521_LOCUS6210</name>
</gene>
<evidence type="ECO:0000313" key="3">
    <source>
        <dbReference type="Proteomes" id="UP001178507"/>
    </source>
</evidence>
<dbReference type="Gene3D" id="1.25.10.10">
    <property type="entry name" value="Leucine-rich Repeat Variant"/>
    <property type="match status" value="1"/>
</dbReference>
<organism evidence="2 3">
    <name type="scientific">Effrenium voratum</name>
    <dbReference type="NCBI Taxonomy" id="2562239"/>
    <lineage>
        <taxon>Eukaryota</taxon>
        <taxon>Sar</taxon>
        <taxon>Alveolata</taxon>
        <taxon>Dinophyceae</taxon>
        <taxon>Suessiales</taxon>
        <taxon>Symbiodiniaceae</taxon>
        <taxon>Effrenium</taxon>
    </lineage>
</organism>
<sequence>MLNFRQVLQQLCCAHRTEPNGRALERIHIANAVLPANVRRLSHGFGKVSTKLRILYTSTGPDADRFDEAFHRNDLRALVDLLDSKQAVDSLIEPKHPWAEDPRTVGALAAMQLALLASVVGEDDASVREDIGRAGGIAPLARLVESRDSDGMQAAVVAMKYLTEESRQNSVAAFEAGALPPLIKLLGHSMAGLRGAAASCLRNMCTECEACHEHLAELGGIGVMVGQLDFPLDVSKDHDHDLLLEAVWNLEDMTADQDGKAFDRYCRLAVEAGAVEKLRKLREVGAGELLLAVEKLLQTLETFTSEKKD</sequence>
<reference evidence="2" key="1">
    <citation type="submission" date="2023-08" db="EMBL/GenBank/DDBJ databases">
        <authorList>
            <person name="Chen Y."/>
            <person name="Shah S."/>
            <person name="Dougan E. K."/>
            <person name="Thang M."/>
            <person name="Chan C."/>
        </authorList>
    </citation>
    <scope>NUCLEOTIDE SEQUENCE</scope>
</reference>
<dbReference type="InterPro" id="IPR000225">
    <property type="entry name" value="Armadillo"/>
</dbReference>
<dbReference type="Pfam" id="PF00514">
    <property type="entry name" value="Arm"/>
    <property type="match status" value="1"/>
</dbReference>
<protein>
    <submittedName>
        <fullName evidence="2">Uncharacterized protein</fullName>
    </submittedName>
</protein>
<comment type="caution">
    <text evidence="2">The sequence shown here is derived from an EMBL/GenBank/DDBJ whole genome shotgun (WGS) entry which is preliminary data.</text>
</comment>
<dbReference type="PROSITE" id="PS50176">
    <property type="entry name" value="ARM_REPEAT"/>
    <property type="match status" value="1"/>
</dbReference>
<name>A0AA36MSD8_9DINO</name>
<evidence type="ECO:0000256" key="1">
    <source>
        <dbReference type="PROSITE-ProRule" id="PRU00259"/>
    </source>
</evidence>
<dbReference type="SMART" id="SM00185">
    <property type="entry name" value="ARM"/>
    <property type="match status" value="3"/>
</dbReference>
<accession>A0AA36MSD8</accession>
<proteinExistence type="predicted"/>
<keyword evidence="3" id="KW-1185">Reference proteome</keyword>
<dbReference type="SUPFAM" id="SSF48371">
    <property type="entry name" value="ARM repeat"/>
    <property type="match status" value="1"/>
</dbReference>